<evidence type="ECO:0000313" key="3">
    <source>
        <dbReference type="Proteomes" id="UP000264215"/>
    </source>
</evidence>
<dbReference type="AlphaFoldDB" id="A0A3D3TPQ6"/>
<feature type="non-terminal residue" evidence="2">
    <location>
        <position position="1"/>
    </location>
</feature>
<feature type="domain" description="DUF4332" evidence="1">
    <location>
        <begin position="1"/>
        <end position="88"/>
    </location>
</feature>
<accession>A0A3D3TPQ6</accession>
<gene>
    <name evidence="2" type="ORF">DIT26_08845</name>
</gene>
<dbReference type="InterPro" id="IPR025567">
    <property type="entry name" value="DUF4332"/>
</dbReference>
<dbReference type="Pfam" id="PF14229">
    <property type="entry name" value="DUF4332"/>
    <property type="match status" value="1"/>
</dbReference>
<reference evidence="2 3" key="1">
    <citation type="journal article" date="2018" name="Nat. Biotechnol.">
        <title>A standardized bacterial taxonomy based on genome phylogeny substantially revises the tree of life.</title>
        <authorList>
            <person name="Parks D.H."/>
            <person name="Chuvochina M."/>
            <person name="Waite D.W."/>
            <person name="Rinke C."/>
            <person name="Skarshewski A."/>
            <person name="Chaumeil P.A."/>
            <person name="Hugenholtz P."/>
        </authorList>
    </citation>
    <scope>NUCLEOTIDE SEQUENCE [LARGE SCALE GENOMIC DNA]</scope>
    <source>
        <strain evidence="2">UBA9905</strain>
    </source>
</reference>
<dbReference type="Gene3D" id="1.10.150.20">
    <property type="entry name" value="5' to 3' exonuclease, C-terminal subdomain"/>
    <property type="match status" value="1"/>
</dbReference>
<proteinExistence type="predicted"/>
<organism evidence="2 3">
    <name type="scientific">Mesotoga infera</name>
    <dbReference type="NCBI Taxonomy" id="1236046"/>
    <lineage>
        <taxon>Bacteria</taxon>
        <taxon>Thermotogati</taxon>
        <taxon>Thermotogota</taxon>
        <taxon>Thermotogae</taxon>
        <taxon>Kosmotogales</taxon>
        <taxon>Kosmotogaceae</taxon>
        <taxon>Mesotoga</taxon>
    </lineage>
</organism>
<evidence type="ECO:0000259" key="1">
    <source>
        <dbReference type="Pfam" id="PF14229"/>
    </source>
</evidence>
<dbReference type="Proteomes" id="UP000264215">
    <property type="component" value="Unassembled WGS sequence"/>
</dbReference>
<protein>
    <submittedName>
        <fullName evidence="2">DUF4332 domain-containing protein</fullName>
    </submittedName>
</protein>
<sequence length="94" mass="10642">ELAKKTDILEETILTWVNHADLMRIKGIGGEYSELLEAAGVDTVPELSKRNGDNLYEKIVEVNGAKKLVRKLPAKKQVLNWIEQAKKLPRAIQY</sequence>
<evidence type="ECO:0000313" key="2">
    <source>
        <dbReference type="EMBL" id="HCO70659.1"/>
    </source>
</evidence>
<comment type="caution">
    <text evidence="2">The sequence shown here is derived from an EMBL/GenBank/DDBJ whole genome shotgun (WGS) entry which is preliminary data.</text>
</comment>
<dbReference type="EMBL" id="DQBS01000198">
    <property type="protein sequence ID" value="HCO70659.1"/>
    <property type="molecule type" value="Genomic_DNA"/>
</dbReference>
<name>A0A3D3TPQ6_9BACT</name>